<dbReference type="InterPro" id="IPR036629">
    <property type="entry name" value="YjbJ_sf"/>
</dbReference>
<dbReference type="RefSeq" id="WP_120641064.1">
    <property type="nucleotide sequence ID" value="NZ_RAQU01000327.1"/>
</dbReference>
<protein>
    <submittedName>
        <fullName evidence="3">CsbD family protein</fullName>
    </submittedName>
</protein>
<dbReference type="Pfam" id="PF05532">
    <property type="entry name" value="CsbD"/>
    <property type="match status" value="1"/>
</dbReference>
<sequence length="79" mass="8427">MVDENRVSGAARDAFGRVQEAAGNLTGDSRMQARGMYNQAQGSTENMLGQLGDCIREQPLTSVLIGAGIGYVLGRLRIL</sequence>
<organism evidence="3 6">
    <name type="scientific">Teichococcus wenyumeiae</name>
    <dbReference type="NCBI Taxonomy" id="2478470"/>
    <lineage>
        <taxon>Bacteria</taxon>
        <taxon>Pseudomonadati</taxon>
        <taxon>Pseudomonadota</taxon>
        <taxon>Alphaproteobacteria</taxon>
        <taxon>Acetobacterales</taxon>
        <taxon>Roseomonadaceae</taxon>
        <taxon>Roseomonas</taxon>
    </lineage>
</organism>
<dbReference type="Proteomes" id="UP000274097">
    <property type="component" value="Unassembled WGS sequence"/>
</dbReference>
<dbReference type="OrthoDB" id="9796058at2"/>
<keyword evidence="5" id="KW-1185">Reference proteome</keyword>
<dbReference type="InterPro" id="IPR008462">
    <property type="entry name" value="CsbD"/>
</dbReference>
<feature type="domain" description="CsbD-like" evidence="2">
    <location>
        <begin position="5"/>
        <end position="55"/>
    </location>
</feature>
<reference evidence="3 6" key="1">
    <citation type="submission" date="2018-09" db="EMBL/GenBank/DDBJ databases">
        <title>Roseomonas sp. nov., isolated from feces of Tibetan antelopes in the Qinghai-Tibet plateau, China.</title>
        <authorList>
            <person name="Tian Z."/>
        </authorList>
    </citation>
    <scope>NUCLEOTIDE SEQUENCE [LARGE SCALE GENOMIC DNA]</scope>
    <source>
        <strain evidence="4 5">Z23</strain>
        <strain evidence="3 6">Z24</strain>
    </source>
</reference>
<name>A0A3A9JQD9_9PROT</name>
<evidence type="ECO:0000313" key="5">
    <source>
        <dbReference type="Proteomes" id="UP000274097"/>
    </source>
</evidence>
<evidence type="ECO:0000259" key="2">
    <source>
        <dbReference type="Pfam" id="PF05532"/>
    </source>
</evidence>
<accession>A0A3A9JQD9</accession>
<dbReference type="Proteomes" id="UP000278036">
    <property type="component" value="Unassembled WGS sequence"/>
</dbReference>
<evidence type="ECO:0000256" key="1">
    <source>
        <dbReference type="ARBA" id="ARBA00009129"/>
    </source>
</evidence>
<comment type="caution">
    <text evidence="3">The sequence shown here is derived from an EMBL/GenBank/DDBJ whole genome shotgun (WGS) entry which is preliminary data.</text>
</comment>
<dbReference type="EMBL" id="RFLX01000007">
    <property type="protein sequence ID" value="RMI24809.1"/>
    <property type="molecule type" value="Genomic_DNA"/>
</dbReference>
<proteinExistence type="inferred from homology"/>
<dbReference type="AlphaFoldDB" id="A0A3A9JQD9"/>
<evidence type="ECO:0000313" key="3">
    <source>
        <dbReference type="EMBL" id="RKK01179.1"/>
    </source>
</evidence>
<evidence type="ECO:0000313" key="4">
    <source>
        <dbReference type="EMBL" id="RMI24809.1"/>
    </source>
</evidence>
<dbReference type="SUPFAM" id="SSF69047">
    <property type="entry name" value="Hypothetical protein YjbJ"/>
    <property type="match status" value="1"/>
</dbReference>
<evidence type="ECO:0000313" key="6">
    <source>
        <dbReference type="Proteomes" id="UP000278036"/>
    </source>
</evidence>
<dbReference type="EMBL" id="RAQU01000327">
    <property type="protein sequence ID" value="RKK01179.1"/>
    <property type="molecule type" value="Genomic_DNA"/>
</dbReference>
<gene>
    <name evidence="3" type="ORF">D6Z83_26360</name>
    <name evidence="4" type="ORF">EBE87_11720</name>
</gene>
<comment type="similarity">
    <text evidence="1">Belongs to the UPF0337 (CsbD) family.</text>
</comment>
<dbReference type="InParanoid" id="A0A3A9JQD9"/>